<name>A0A0S2W573_9FIRM</name>
<gene>
    <name evidence="1" type="ORF">IB211_02127c</name>
</gene>
<dbReference type="EMBL" id="CP011307">
    <property type="protein sequence ID" value="ALP94518.1"/>
    <property type="molecule type" value="Genomic_DNA"/>
</dbReference>
<proteinExistence type="predicted"/>
<protein>
    <submittedName>
        <fullName evidence="1">Uncharacterized protein</fullName>
    </submittedName>
</protein>
<dbReference type="KEGG" id="ibu:IB211_02127c"/>
<keyword evidence="2" id="KW-1185">Reference proteome</keyword>
<evidence type="ECO:0000313" key="2">
    <source>
        <dbReference type="Proteomes" id="UP000064844"/>
    </source>
</evidence>
<accession>A0A0S2W573</accession>
<reference evidence="2" key="2">
    <citation type="submission" date="2015-04" db="EMBL/GenBank/DDBJ databases">
        <title>A butyrogenic pathway from the amino acid lysine in a human gut commensal.</title>
        <authorList>
            <person name="de Vos W.M."/>
            <person name="Bui N.T.P."/>
            <person name="Plugge C.M."/>
            <person name="Ritari J."/>
        </authorList>
    </citation>
    <scope>NUCLEOTIDE SEQUENCE [LARGE SCALE GENOMIC DNA]</scope>
    <source>
        <strain evidence="2">AF211</strain>
    </source>
</reference>
<organism evidence="1 2">
    <name type="scientific">Intestinimonas butyriciproducens</name>
    <dbReference type="NCBI Taxonomy" id="1297617"/>
    <lineage>
        <taxon>Bacteria</taxon>
        <taxon>Bacillati</taxon>
        <taxon>Bacillota</taxon>
        <taxon>Clostridia</taxon>
        <taxon>Eubacteriales</taxon>
        <taxon>Intestinimonas</taxon>
    </lineage>
</organism>
<dbReference type="Proteomes" id="UP000064844">
    <property type="component" value="Chromosome"/>
</dbReference>
<reference evidence="1 2" key="1">
    <citation type="journal article" date="2015" name="Nat. Commun.">
        <title>Production of butyrate from lysine and the Amadori product fructoselysine by a human gut commensal.</title>
        <authorList>
            <person name="Bui T.P."/>
            <person name="Ritari J."/>
            <person name="Boeren S."/>
            <person name="de Waard P."/>
            <person name="Plugge C.M."/>
            <person name="de Vos W.M."/>
        </authorList>
    </citation>
    <scope>NUCLEOTIDE SEQUENCE [LARGE SCALE GENOMIC DNA]</scope>
    <source>
        <strain evidence="1 2">AF211</strain>
    </source>
</reference>
<dbReference type="AlphaFoldDB" id="A0A0S2W573"/>
<evidence type="ECO:0000313" key="1">
    <source>
        <dbReference type="EMBL" id="ALP94518.1"/>
    </source>
</evidence>
<sequence>MPQFNATLYFCLFSVSKKGKEVNRQPLKNVKKVSRKYYIFTQQDTADYYMLKAIKGENRGFLPL</sequence>